<evidence type="ECO:0000256" key="4">
    <source>
        <dbReference type="SAM" id="SignalP"/>
    </source>
</evidence>
<feature type="signal peptide" evidence="4">
    <location>
        <begin position="1"/>
        <end position="22"/>
    </location>
</feature>
<evidence type="ECO:0000256" key="2">
    <source>
        <dbReference type="ARBA" id="ARBA00022679"/>
    </source>
</evidence>
<protein>
    <recommendedName>
        <fullName evidence="5">Glycosyltransferase 61 catalytic domain-containing protein</fullName>
    </recommendedName>
</protein>
<feature type="chain" id="PRO_5043721588" description="Glycosyltransferase 61 catalytic domain-containing protein" evidence="4">
    <location>
        <begin position="23"/>
        <end position="474"/>
    </location>
</feature>
<accession>A0AAW1NQR3</accession>
<evidence type="ECO:0000313" key="7">
    <source>
        <dbReference type="Proteomes" id="UP001465755"/>
    </source>
</evidence>
<name>A0AAW1NQR3_9CHLO</name>
<dbReference type="GO" id="GO:0005794">
    <property type="term" value="C:Golgi apparatus"/>
    <property type="evidence" value="ECO:0007669"/>
    <property type="project" value="UniProtKB-ARBA"/>
</dbReference>
<keyword evidence="3" id="KW-0325">Glycoprotein</keyword>
<proteinExistence type="predicted"/>
<keyword evidence="7" id="KW-1185">Reference proteome</keyword>
<dbReference type="PANTHER" id="PTHR20961">
    <property type="entry name" value="GLYCOSYLTRANSFERASE"/>
    <property type="match status" value="1"/>
</dbReference>
<reference evidence="6 7" key="1">
    <citation type="journal article" date="2024" name="Nat. Commun.">
        <title>Phylogenomics reveals the evolutionary origins of lichenization in chlorophyte algae.</title>
        <authorList>
            <person name="Puginier C."/>
            <person name="Libourel C."/>
            <person name="Otte J."/>
            <person name="Skaloud P."/>
            <person name="Haon M."/>
            <person name="Grisel S."/>
            <person name="Petersen M."/>
            <person name="Berrin J.G."/>
            <person name="Delaux P.M."/>
            <person name="Dal Grande F."/>
            <person name="Keller J."/>
        </authorList>
    </citation>
    <scope>NUCLEOTIDE SEQUENCE [LARGE SCALE GENOMIC DNA]</scope>
    <source>
        <strain evidence="6 7">SAG 2036</strain>
    </source>
</reference>
<keyword evidence="2" id="KW-0808">Transferase</keyword>
<dbReference type="InterPro" id="IPR007657">
    <property type="entry name" value="Glycosyltransferase_61"/>
</dbReference>
<keyword evidence="4" id="KW-0732">Signal</keyword>
<dbReference type="Pfam" id="PF04577">
    <property type="entry name" value="Glyco_transf_61"/>
    <property type="match status" value="1"/>
</dbReference>
<feature type="domain" description="Glycosyltransferase 61 catalytic" evidence="5">
    <location>
        <begin position="254"/>
        <end position="335"/>
    </location>
</feature>
<comment type="caution">
    <text evidence="6">The sequence shown here is derived from an EMBL/GenBank/DDBJ whole genome shotgun (WGS) entry which is preliminary data.</text>
</comment>
<dbReference type="InterPro" id="IPR049625">
    <property type="entry name" value="Glyco_transf_61_cat"/>
</dbReference>
<gene>
    <name evidence="6" type="ORF">WJX73_002802</name>
</gene>
<evidence type="ECO:0000259" key="5">
    <source>
        <dbReference type="Pfam" id="PF04577"/>
    </source>
</evidence>
<dbReference type="AlphaFoldDB" id="A0AAW1NQR3"/>
<dbReference type="PANTHER" id="PTHR20961:SF124">
    <property type="entry name" value="GLYCOSYLTRANSFERASE"/>
    <property type="match status" value="1"/>
</dbReference>
<dbReference type="Proteomes" id="UP001465755">
    <property type="component" value="Unassembled WGS sequence"/>
</dbReference>
<dbReference type="GO" id="GO:0016763">
    <property type="term" value="F:pentosyltransferase activity"/>
    <property type="evidence" value="ECO:0007669"/>
    <property type="project" value="UniProtKB-ARBA"/>
</dbReference>
<evidence type="ECO:0000313" key="6">
    <source>
        <dbReference type="EMBL" id="KAK9789554.1"/>
    </source>
</evidence>
<dbReference type="EMBL" id="JALJOQ010000206">
    <property type="protein sequence ID" value="KAK9789554.1"/>
    <property type="molecule type" value="Genomic_DNA"/>
</dbReference>
<evidence type="ECO:0000256" key="1">
    <source>
        <dbReference type="ARBA" id="ARBA00022676"/>
    </source>
</evidence>
<sequence>MERCAAACLVLSAVIVSPYVVAAPSLKATTHELFHAEVPEHTVAKLRNLIMHQEMFYYAYEGPNPPKLPQLWQHHQWYGGPGPFIHITEIPLTEARDLVRGLQIHHEAKASLAWRPWTENLYHSVAESIFTVYQHGCTYFKLCTHAALTSQLAAVFHDIDHPGNPHVEWDVALPPAAEAIQCYSKRSIEMRAPAYKNSTFIFGEAVTGIGPHDRAMGYNERHYEVFTTPPIKLGHGFRDTMAKCMRMSYLKHGRRKPYRVTLVNRSTKGGRHMYNADTMVQRMNELPDVDARLEYVDGATMRKQFQIASQSDIIIYVHGAAMGAFCFMSPDAVVIEYGHKLHDSHLHGFLIQLMDDVSVPASFIGVSPSGSHSIIPKLEYFRGRKEFLEMSLEHRWELLSTGECIPAYRGECQHMAHFMLQAEWKVLEPALQLAFGLIDSGEHRFILLDRDDGFRQLLHRHPETGQRSQVEFLP</sequence>
<organism evidence="6 7">
    <name type="scientific">Symbiochloris irregularis</name>
    <dbReference type="NCBI Taxonomy" id="706552"/>
    <lineage>
        <taxon>Eukaryota</taxon>
        <taxon>Viridiplantae</taxon>
        <taxon>Chlorophyta</taxon>
        <taxon>core chlorophytes</taxon>
        <taxon>Trebouxiophyceae</taxon>
        <taxon>Trebouxiales</taxon>
        <taxon>Trebouxiaceae</taxon>
        <taxon>Symbiochloris</taxon>
    </lineage>
</organism>
<evidence type="ECO:0000256" key="3">
    <source>
        <dbReference type="ARBA" id="ARBA00023180"/>
    </source>
</evidence>
<keyword evidence="1" id="KW-0328">Glycosyltransferase</keyword>